<accession>A0A7M7KJH7</accession>
<dbReference type="InterPro" id="IPR035799">
    <property type="entry name" value="EFh_CBN"/>
</dbReference>
<keyword evidence="4" id="KW-0106">Calcium</keyword>
<feature type="domain" description="EF-hand" evidence="5">
    <location>
        <begin position="179"/>
        <end position="214"/>
    </location>
</feature>
<reference evidence="6" key="1">
    <citation type="submission" date="2021-01" db="UniProtKB">
        <authorList>
            <consortium name="EnsemblMetazoa"/>
        </authorList>
    </citation>
    <scope>IDENTIFICATION</scope>
</reference>
<comment type="similarity">
    <text evidence="1">Belongs to the calbindin family.</text>
</comment>
<evidence type="ECO:0000256" key="2">
    <source>
        <dbReference type="ARBA" id="ARBA00022723"/>
    </source>
</evidence>
<dbReference type="FunCoup" id="A0A7M7KJH7">
    <property type="interactions" value="37"/>
</dbReference>
<dbReference type="EnsemblMetazoa" id="XM_022811976">
    <property type="protein sequence ID" value="XP_022667711"/>
    <property type="gene ID" value="LOC111253074"/>
</dbReference>
<dbReference type="InterPro" id="IPR011992">
    <property type="entry name" value="EF-hand-dom_pair"/>
</dbReference>
<proteinExistence type="inferred from homology"/>
<dbReference type="Proteomes" id="UP000594260">
    <property type="component" value="Unplaced"/>
</dbReference>
<evidence type="ECO:0000256" key="3">
    <source>
        <dbReference type="ARBA" id="ARBA00022737"/>
    </source>
</evidence>
<protein>
    <recommendedName>
        <fullName evidence="5">EF-hand domain-containing protein</fullName>
    </recommendedName>
</protein>
<dbReference type="InterPro" id="IPR002048">
    <property type="entry name" value="EF_hand_dom"/>
</dbReference>
<organism evidence="6 7">
    <name type="scientific">Varroa destructor</name>
    <name type="common">Honeybee mite</name>
    <dbReference type="NCBI Taxonomy" id="109461"/>
    <lineage>
        <taxon>Eukaryota</taxon>
        <taxon>Metazoa</taxon>
        <taxon>Ecdysozoa</taxon>
        <taxon>Arthropoda</taxon>
        <taxon>Chelicerata</taxon>
        <taxon>Arachnida</taxon>
        <taxon>Acari</taxon>
        <taxon>Parasitiformes</taxon>
        <taxon>Mesostigmata</taxon>
        <taxon>Gamasina</taxon>
        <taxon>Dermanyssoidea</taxon>
        <taxon>Varroidae</taxon>
        <taxon>Varroa</taxon>
    </lineage>
</organism>
<feature type="domain" description="EF-hand" evidence="5">
    <location>
        <begin position="38"/>
        <end position="73"/>
    </location>
</feature>
<dbReference type="PROSITE" id="PS50222">
    <property type="entry name" value="EF_HAND_2"/>
    <property type="match status" value="6"/>
</dbReference>
<keyword evidence="7" id="KW-1185">Reference proteome</keyword>
<dbReference type="KEGG" id="vde:111253074"/>
<dbReference type="PROSITE" id="PS00018">
    <property type="entry name" value="EF_HAND_1"/>
    <property type="match status" value="6"/>
</dbReference>
<dbReference type="GO" id="GO:0005829">
    <property type="term" value="C:cytosol"/>
    <property type="evidence" value="ECO:0007669"/>
    <property type="project" value="TreeGrafter"/>
</dbReference>
<dbReference type="GO" id="GO:0005509">
    <property type="term" value="F:calcium ion binding"/>
    <property type="evidence" value="ECO:0007669"/>
    <property type="project" value="InterPro"/>
</dbReference>
<dbReference type="Gene3D" id="1.10.238.10">
    <property type="entry name" value="EF-hand"/>
    <property type="match status" value="3"/>
</dbReference>
<dbReference type="AlphaFoldDB" id="A0A7M7KJH7"/>
<dbReference type="InterPro" id="IPR018247">
    <property type="entry name" value="EF_Hand_1_Ca_BS"/>
</dbReference>
<dbReference type="Pfam" id="PF13499">
    <property type="entry name" value="EF-hand_7"/>
    <property type="match status" value="2"/>
</dbReference>
<dbReference type="GO" id="GO:1900271">
    <property type="term" value="P:regulation of long-term synaptic potentiation"/>
    <property type="evidence" value="ECO:0007669"/>
    <property type="project" value="TreeGrafter"/>
</dbReference>
<dbReference type="InParanoid" id="A0A7M7KJH7"/>
<dbReference type="OrthoDB" id="428774at2759"/>
<sequence>MCDSSPDALKAQAAFGANVGTNFMRQFRDKKTRELKNLTASQFMEVWSHYDHDGNGYIEGRELDDFLREFVSSVSLTDVGPEVVSESMLEELRECFMEAYDDNKDGKIEIRELAQLLPLEEGFLLLFRFDNPLDSSVEFMKIWRDYDTDGSGFIEADELKNFLKDLLREAKRDNIEEDKLIEYTDTLLQIFDSNKDGKLQLSEMAKLLPVKENFLCRSAFKGASKLTREDIERVFALYDRDKNGTIENEELKGFLKDLLELVKKDYDAQDLAEFQESILRGCDFNADGRISKKELTMVLLALAKQNDLEQK</sequence>
<keyword evidence="3" id="KW-0677">Repeat</keyword>
<dbReference type="PANTHER" id="PTHR19972">
    <property type="entry name" value="CALBINDIN"/>
    <property type="match status" value="1"/>
</dbReference>
<evidence type="ECO:0000256" key="1">
    <source>
        <dbReference type="ARBA" id="ARBA00007217"/>
    </source>
</evidence>
<dbReference type="GeneID" id="111253074"/>
<feature type="domain" description="EF-hand" evidence="5">
    <location>
        <begin position="87"/>
        <end position="123"/>
    </location>
</feature>
<dbReference type="InterPro" id="IPR051001">
    <property type="entry name" value="Calbindin_Ca-bind"/>
</dbReference>
<dbReference type="RefSeq" id="XP_022667711.1">
    <property type="nucleotide sequence ID" value="XM_022811976.1"/>
</dbReference>
<dbReference type="OMA" id="IVLCNEP"/>
<dbReference type="SMART" id="SM00054">
    <property type="entry name" value="EFh"/>
    <property type="match status" value="6"/>
</dbReference>
<dbReference type="GO" id="GO:0043195">
    <property type="term" value="C:terminal bouton"/>
    <property type="evidence" value="ECO:0007669"/>
    <property type="project" value="TreeGrafter"/>
</dbReference>
<dbReference type="CTD" id="36905"/>
<dbReference type="PANTHER" id="PTHR19972:SF10">
    <property type="entry name" value="CALBINDIN-32"/>
    <property type="match status" value="1"/>
</dbReference>
<dbReference type="FunFam" id="1.10.238.10:FF:000304">
    <property type="entry name" value="calbindin-32 isoform X2"/>
    <property type="match status" value="1"/>
</dbReference>
<feature type="domain" description="EF-hand" evidence="5">
    <location>
        <begin position="134"/>
        <end position="169"/>
    </location>
</feature>
<evidence type="ECO:0000313" key="7">
    <source>
        <dbReference type="Proteomes" id="UP000594260"/>
    </source>
</evidence>
<feature type="domain" description="EF-hand" evidence="5">
    <location>
        <begin position="270"/>
        <end position="305"/>
    </location>
</feature>
<dbReference type="SUPFAM" id="SSF47473">
    <property type="entry name" value="EF-hand"/>
    <property type="match status" value="2"/>
</dbReference>
<dbReference type="Pfam" id="PF00036">
    <property type="entry name" value="EF-hand_1"/>
    <property type="match status" value="1"/>
</dbReference>
<name>A0A7M7KJH7_VARDE</name>
<evidence type="ECO:0000259" key="5">
    <source>
        <dbReference type="PROSITE" id="PS50222"/>
    </source>
</evidence>
<dbReference type="GO" id="GO:0030425">
    <property type="term" value="C:dendrite"/>
    <property type="evidence" value="ECO:0007669"/>
    <property type="project" value="TreeGrafter"/>
</dbReference>
<dbReference type="GO" id="GO:0005634">
    <property type="term" value="C:nucleus"/>
    <property type="evidence" value="ECO:0007669"/>
    <property type="project" value="TreeGrafter"/>
</dbReference>
<feature type="domain" description="EF-hand" evidence="5">
    <location>
        <begin position="226"/>
        <end position="261"/>
    </location>
</feature>
<dbReference type="GO" id="GO:0099509">
    <property type="term" value="P:regulation of presynaptic cytosolic calcium ion concentration"/>
    <property type="evidence" value="ECO:0007669"/>
    <property type="project" value="TreeGrafter"/>
</dbReference>
<dbReference type="FunFam" id="1.10.238.10:FF:000054">
    <property type="entry name" value="Calbindin 2"/>
    <property type="match status" value="1"/>
</dbReference>
<evidence type="ECO:0000313" key="6">
    <source>
        <dbReference type="EnsemblMetazoa" id="XP_022667711"/>
    </source>
</evidence>
<keyword evidence="2" id="KW-0479">Metal-binding</keyword>
<dbReference type="CDD" id="cd16179">
    <property type="entry name" value="EFh_HEF_CBN"/>
    <property type="match status" value="1"/>
</dbReference>
<dbReference type="FunFam" id="1.10.238.10:FF:000262">
    <property type="entry name" value="calbindin-32 isoform X2"/>
    <property type="match status" value="1"/>
</dbReference>
<evidence type="ECO:0000256" key="4">
    <source>
        <dbReference type="ARBA" id="ARBA00022837"/>
    </source>
</evidence>